<dbReference type="RefSeq" id="WP_119480600.1">
    <property type="nucleotide sequence ID" value="NZ_QXTG01000001.1"/>
</dbReference>
<feature type="transmembrane region" description="Helical" evidence="1">
    <location>
        <begin position="39"/>
        <end position="59"/>
    </location>
</feature>
<gene>
    <name evidence="2" type="ORF">D1781_01985</name>
</gene>
<proteinExistence type="predicted"/>
<protein>
    <submittedName>
        <fullName evidence="2">DUF3180 domain-containing protein</fullName>
    </submittedName>
</protein>
<dbReference type="Proteomes" id="UP000265742">
    <property type="component" value="Unassembled WGS sequence"/>
</dbReference>
<keyword evidence="1" id="KW-1133">Transmembrane helix</keyword>
<evidence type="ECO:0000313" key="2">
    <source>
        <dbReference type="EMBL" id="RIX30237.1"/>
    </source>
</evidence>
<comment type="caution">
    <text evidence="2">The sequence shown here is derived from an EMBL/GenBank/DDBJ whole genome shotgun (WGS) entry which is preliminary data.</text>
</comment>
<organism evidence="2 3">
    <name type="scientific">Amnibacterium setariae</name>
    <dbReference type="NCBI Taxonomy" id="2306585"/>
    <lineage>
        <taxon>Bacteria</taxon>
        <taxon>Bacillati</taxon>
        <taxon>Actinomycetota</taxon>
        <taxon>Actinomycetes</taxon>
        <taxon>Micrococcales</taxon>
        <taxon>Microbacteriaceae</taxon>
        <taxon>Amnibacterium</taxon>
    </lineage>
</organism>
<evidence type="ECO:0000256" key="1">
    <source>
        <dbReference type="SAM" id="Phobius"/>
    </source>
</evidence>
<sequence>MRRTSPAALVGIAIAGAVIGWLLQVGLTTGGAPSFIPPATLYSVLFILAFGLILLGRPVRRLVRGKARRPVDPFFAMRVLVLAKASSLTGALLVGVAAALAAYAVSRAGSTATPAFWPDVLTAIGALALLIAGLVVEWWCRIPPEDRADGPGRPDQIPEQR</sequence>
<keyword evidence="1" id="KW-0812">Transmembrane</keyword>
<reference evidence="3" key="1">
    <citation type="submission" date="2018-09" db="EMBL/GenBank/DDBJ databases">
        <authorList>
            <person name="Kim I."/>
        </authorList>
    </citation>
    <scope>NUCLEOTIDE SEQUENCE [LARGE SCALE GENOMIC DNA]</scope>
    <source>
        <strain evidence="3">DD4a</strain>
    </source>
</reference>
<feature type="transmembrane region" description="Helical" evidence="1">
    <location>
        <begin position="79"/>
        <end position="104"/>
    </location>
</feature>
<accession>A0A3A1U475</accession>
<name>A0A3A1U475_9MICO</name>
<dbReference type="Pfam" id="PF11377">
    <property type="entry name" value="DUF3180"/>
    <property type="match status" value="1"/>
</dbReference>
<keyword evidence="1" id="KW-0472">Membrane</keyword>
<keyword evidence="3" id="KW-1185">Reference proteome</keyword>
<dbReference type="InterPro" id="IPR021517">
    <property type="entry name" value="DUF3180"/>
</dbReference>
<feature type="transmembrane region" description="Helical" evidence="1">
    <location>
        <begin position="116"/>
        <end position="140"/>
    </location>
</feature>
<feature type="transmembrane region" description="Helical" evidence="1">
    <location>
        <begin position="7"/>
        <end position="27"/>
    </location>
</feature>
<evidence type="ECO:0000313" key="3">
    <source>
        <dbReference type="Proteomes" id="UP000265742"/>
    </source>
</evidence>
<dbReference type="EMBL" id="QXTG01000001">
    <property type="protein sequence ID" value="RIX30237.1"/>
    <property type="molecule type" value="Genomic_DNA"/>
</dbReference>
<dbReference type="AlphaFoldDB" id="A0A3A1U475"/>